<accession>A0A9E4ZZ35</accession>
<dbReference type="PANTHER" id="PTHR42912:SF93">
    <property type="entry name" value="N6-ADENOSINE-METHYLTRANSFERASE TMT1A"/>
    <property type="match status" value="1"/>
</dbReference>
<dbReference type="PANTHER" id="PTHR42912">
    <property type="entry name" value="METHYLTRANSFERASE"/>
    <property type="match status" value="1"/>
</dbReference>
<dbReference type="EMBL" id="JAPVER010000020">
    <property type="protein sequence ID" value="MCZ3366741.1"/>
    <property type="molecule type" value="Genomic_DNA"/>
</dbReference>
<protein>
    <submittedName>
        <fullName evidence="2">Class I SAM-dependent methyltransferase</fullName>
    </submittedName>
</protein>
<dbReference type="InterPro" id="IPR013216">
    <property type="entry name" value="Methyltransf_11"/>
</dbReference>
<dbReference type="Pfam" id="PF08241">
    <property type="entry name" value="Methyltransf_11"/>
    <property type="match status" value="1"/>
</dbReference>
<gene>
    <name evidence="3" type="ORF">O3H35_15805</name>
    <name evidence="2" type="ORF">O3H54_12695</name>
</gene>
<dbReference type="CDD" id="cd02440">
    <property type="entry name" value="AdoMet_MTases"/>
    <property type="match status" value="1"/>
</dbReference>
<name>A0A9E4ZZ35_9EURY</name>
<dbReference type="GO" id="GO:0032259">
    <property type="term" value="P:methylation"/>
    <property type="evidence" value="ECO:0007669"/>
    <property type="project" value="UniProtKB-KW"/>
</dbReference>
<sequence length="213" mass="24861">MEDTHNQEYWNEAAKEKEFPTPFKIEEFEKHVSKEINILDVGCGYGRILNELYSNGFKNLTGIDYSKGMVERGLNEHPYLNLIKTDGDSIPFPDNKFDAVLLISVLTSNVKDEEQEKLISEIFRVLKDDGILYLTDFLINSDKRNLGRYQKYEDKYGIYGIFELPEGAVLRHHTEEHILKLTNDFKKIVFEKTVFDTMNGHKSNGFYYIGKKR</sequence>
<dbReference type="AlphaFoldDB" id="A0A9E4ZZ35"/>
<evidence type="ECO:0000313" key="2">
    <source>
        <dbReference type="EMBL" id="MCZ3366741.1"/>
    </source>
</evidence>
<evidence type="ECO:0000313" key="3">
    <source>
        <dbReference type="EMBL" id="MCZ3374113.1"/>
    </source>
</evidence>
<keyword evidence="4" id="KW-1185">Reference proteome</keyword>
<comment type="caution">
    <text evidence="2">The sequence shown here is derived from an EMBL/GenBank/DDBJ whole genome shotgun (WGS) entry which is preliminary data.</text>
</comment>
<dbReference type="InterPro" id="IPR050508">
    <property type="entry name" value="Methyltransf_Superfamily"/>
</dbReference>
<dbReference type="Proteomes" id="UP001068021">
    <property type="component" value="Unassembled WGS sequence"/>
</dbReference>
<dbReference type="GO" id="GO:0008757">
    <property type="term" value="F:S-adenosylmethionine-dependent methyltransferase activity"/>
    <property type="evidence" value="ECO:0007669"/>
    <property type="project" value="InterPro"/>
</dbReference>
<reference evidence="2" key="1">
    <citation type="submission" date="2022-12" db="EMBL/GenBank/DDBJ databases">
        <title>Reclassification of two methanogenic archaea species isolated from the Kolyma lowland permafrost.</title>
        <authorList>
            <person name="Trubitsyn V.E."/>
            <person name="Rivkina E.M."/>
            <person name="Shcherbakova V.A."/>
        </authorList>
    </citation>
    <scope>NUCLEOTIDE SEQUENCE</scope>
    <source>
        <strain evidence="2">M2</strain>
        <strain evidence="3">MK4</strain>
    </source>
</reference>
<feature type="domain" description="Methyltransferase type 11" evidence="1">
    <location>
        <begin position="39"/>
        <end position="134"/>
    </location>
</feature>
<dbReference type="SUPFAM" id="SSF53335">
    <property type="entry name" value="S-adenosyl-L-methionine-dependent methyltransferases"/>
    <property type="match status" value="1"/>
</dbReference>
<keyword evidence="2" id="KW-0808">Transferase</keyword>
<dbReference type="Proteomes" id="UP001074446">
    <property type="component" value="Unassembled WGS sequence"/>
</dbReference>
<dbReference type="InterPro" id="IPR029063">
    <property type="entry name" value="SAM-dependent_MTases_sf"/>
</dbReference>
<evidence type="ECO:0000259" key="1">
    <source>
        <dbReference type="Pfam" id="PF08241"/>
    </source>
</evidence>
<organism evidence="2 4">
    <name type="scientific">Methanobacterium veterum</name>
    <dbReference type="NCBI Taxonomy" id="408577"/>
    <lineage>
        <taxon>Archaea</taxon>
        <taxon>Methanobacteriati</taxon>
        <taxon>Methanobacteriota</taxon>
        <taxon>Methanomada group</taxon>
        <taxon>Methanobacteria</taxon>
        <taxon>Methanobacteriales</taxon>
        <taxon>Methanobacteriaceae</taxon>
        <taxon>Methanobacterium</taxon>
    </lineage>
</organism>
<dbReference type="EMBL" id="JAPVES010000030">
    <property type="protein sequence ID" value="MCZ3374113.1"/>
    <property type="molecule type" value="Genomic_DNA"/>
</dbReference>
<evidence type="ECO:0000313" key="4">
    <source>
        <dbReference type="Proteomes" id="UP001068021"/>
    </source>
</evidence>
<keyword evidence="2" id="KW-0489">Methyltransferase</keyword>
<dbReference type="Gene3D" id="3.40.50.150">
    <property type="entry name" value="Vaccinia Virus protein VP39"/>
    <property type="match status" value="1"/>
</dbReference>
<dbReference type="RefSeq" id="WP_048080864.1">
    <property type="nucleotide sequence ID" value="NZ_JAPVER010000020.1"/>
</dbReference>
<proteinExistence type="predicted"/>